<evidence type="ECO:0000256" key="2">
    <source>
        <dbReference type="ARBA" id="ARBA00022630"/>
    </source>
</evidence>
<evidence type="ECO:0000313" key="7">
    <source>
        <dbReference type="EMBL" id="MFB0836102.1"/>
    </source>
</evidence>
<comment type="caution">
    <text evidence="7">The sequence shown here is derived from an EMBL/GenBank/DDBJ whole genome shotgun (WGS) entry which is preliminary data.</text>
</comment>
<dbReference type="InterPro" id="IPR028202">
    <property type="entry name" value="Reductase_C"/>
</dbReference>
<evidence type="ECO:0000256" key="1">
    <source>
        <dbReference type="ARBA" id="ARBA00001974"/>
    </source>
</evidence>
<dbReference type="SUPFAM" id="SSF51905">
    <property type="entry name" value="FAD/NAD(P)-binding domain"/>
    <property type="match status" value="2"/>
</dbReference>
<dbReference type="Gene3D" id="3.30.390.30">
    <property type="match status" value="1"/>
</dbReference>
<sequence length="432" mass="44464">MSGHTGPGILIVGAGQAGVELAAELRAAGWDAPITLVGEEARHPYQRPPLSKGWLAGDQTNQSIELRGPEWFEANRVGLVTGERILRIDRKPDGSGTATTAGGRALAFDRLALATGASPRRIVCPGADLAGVHYLRTAADAAALAEDLAGATSVAVVGGGFIGLEVAVAARTAGASVTVLEAAPRLIGRAVSEQTSGFYLAAHRRRGVEVVLDARIEAFEGAEGRVAGVRIAGTSGEPGGEAQPRIVPADVVVVGIGVVPSTALAEGLGLDVDNGVVVDRRMLCSDGTTVAVGDCANMPLPGGARGGLARIRLESVPNTAEQARVAAATLMGLDATYDAVPWFWSDQGELRLQIAGLSVGHDQVVLRGVPDSERFSVLYYRDGLILAADCINSPRDFMAVKTALRTGGRLPAGPAGDPAVPLRDLLKQPAVV</sequence>
<dbReference type="Proteomes" id="UP001575652">
    <property type="component" value="Unassembled WGS sequence"/>
</dbReference>
<evidence type="ECO:0000256" key="4">
    <source>
        <dbReference type="ARBA" id="ARBA00023002"/>
    </source>
</evidence>
<evidence type="ECO:0000259" key="5">
    <source>
        <dbReference type="Pfam" id="PF07992"/>
    </source>
</evidence>
<keyword evidence="8" id="KW-1185">Reference proteome</keyword>
<dbReference type="InterPro" id="IPR016156">
    <property type="entry name" value="FAD/NAD-linked_Rdtase_dimer_sf"/>
</dbReference>
<dbReference type="PRINTS" id="PR00411">
    <property type="entry name" value="PNDRDTASEI"/>
</dbReference>
<dbReference type="Gene3D" id="3.50.50.60">
    <property type="entry name" value="FAD/NAD(P)-binding domain"/>
    <property type="match status" value="2"/>
</dbReference>
<evidence type="ECO:0000259" key="6">
    <source>
        <dbReference type="Pfam" id="PF14759"/>
    </source>
</evidence>
<evidence type="ECO:0000313" key="8">
    <source>
        <dbReference type="Proteomes" id="UP001575652"/>
    </source>
</evidence>
<dbReference type="Pfam" id="PF14759">
    <property type="entry name" value="Reductase_C"/>
    <property type="match status" value="1"/>
</dbReference>
<keyword evidence="3" id="KW-0274">FAD</keyword>
<evidence type="ECO:0000256" key="3">
    <source>
        <dbReference type="ARBA" id="ARBA00022827"/>
    </source>
</evidence>
<protein>
    <submittedName>
        <fullName evidence="7">NAD(P)/FAD-dependent oxidoreductase</fullName>
    </submittedName>
</protein>
<dbReference type="InterPro" id="IPR050446">
    <property type="entry name" value="FAD-oxidoreductase/Apoptosis"/>
</dbReference>
<organism evidence="7 8">
    <name type="scientific">Arthrobacter halodurans</name>
    <dbReference type="NCBI Taxonomy" id="516699"/>
    <lineage>
        <taxon>Bacteria</taxon>
        <taxon>Bacillati</taxon>
        <taxon>Actinomycetota</taxon>
        <taxon>Actinomycetes</taxon>
        <taxon>Micrococcales</taxon>
        <taxon>Micrococcaceae</taxon>
        <taxon>Arthrobacter</taxon>
    </lineage>
</organism>
<accession>A0ABV4URN5</accession>
<reference evidence="7 8" key="1">
    <citation type="submission" date="2024-09" db="EMBL/GenBank/DDBJ databases">
        <authorList>
            <person name="Salinas-Garcia M.A."/>
            <person name="Prieme A."/>
        </authorList>
    </citation>
    <scope>NUCLEOTIDE SEQUENCE [LARGE SCALE GENOMIC DNA]</scope>
    <source>
        <strain evidence="7 8">DSM 21081</strain>
    </source>
</reference>
<dbReference type="PANTHER" id="PTHR43557">
    <property type="entry name" value="APOPTOSIS-INDUCING FACTOR 1"/>
    <property type="match status" value="1"/>
</dbReference>
<dbReference type="SUPFAM" id="SSF55424">
    <property type="entry name" value="FAD/NAD-linked reductases, dimerisation (C-terminal) domain"/>
    <property type="match status" value="1"/>
</dbReference>
<dbReference type="InterPro" id="IPR036188">
    <property type="entry name" value="FAD/NAD-bd_sf"/>
</dbReference>
<dbReference type="InterPro" id="IPR023753">
    <property type="entry name" value="FAD/NAD-binding_dom"/>
</dbReference>
<name>A0ABV4URN5_9MICC</name>
<dbReference type="Pfam" id="PF07992">
    <property type="entry name" value="Pyr_redox_2"/>
    <property type="match status" value="1"/>
</dbReference>
<comment type="cofactor">
    <cofactor evidence="1">
        <name>FAD</name>
        <dbReference type="ChEBI" id="CHEBI:57692"/>
    </cofactor>
</comment>
<feature type="domain" description="Reductase C-terminal" evidence="6">
    <location>
        <begin position="342"/>
        <end position="426"/>
    </location>
</feature>
<gene>
    <name evidence="7" type="ORF">ACETWP_16050</name>
</gene>
<feature type="domain" description="FAD/NAD(P)-binding" evidence="5">
    <location>
        <begin position="9"/>
        <end position="317"/>
    </location>
</feature>
<dbReference type="RefSeq" id="WP_373973278.1">
    <property type="nucleotide sequence ID" value="NZ_JBHDLJ010000018.1"/>
</dbReference>
<keyword evidence="4" id="KW-0560">Oxidoreductase</keyword>
<dbReference type="PRINTS" id="PR00368">
    <property type="entry name" value="FADPNR"/>
</dbReference>
<proteinExistence type="predicted"/>
<dbReference type="PANTHER" id="PTHR43557:SF2">
    <property type="entry name" value="RIESKE DOMAIN-CONTAINING PROTEIN-RELATED"/>
    <property type="match status" value="1"/>
</dbReference>
<dbReference type="EMBL" id="JBHDLJ010000018">
    <property type="protein sequence ID" value="MFB0836102.1"/>
    <property type="molecule type" value="Genomic_DNA"/>
</dbReference>
<keyword evidence="2" id="KW-0285">Flavoprotein</keyword>